<keyword evidence="1" id="KW-0812">Transmembrane</keyword>
<dbReference type="AlphaFoldDB" id="E4T8D6"/>
<dbReference type="EMBL" id="CP002345">
    <property type="protein sequence ID" value="ADQ80980.1"/>
    <property type="molecule type" value="Genomic_DNA"/>
</dbReference>
<reference evidence="2 3" key="2">
    <citation type="journal article" date="2011" name="Stand. Genomic Sci.">
        <title>Complete genome sequence of Paludibacter propionicigenes type strain (WB4).</title>
        <authorList>
            <person name="Gronow S."/>
            <person name="Munk C."/>
            <person name="Lapidus A."/>
            <person name="Nolan M."/>
            <person name="Lucas S."/>
            <person name="Hammon N."/>
            <person name="Deshpande S."/>
            <person name="Cheng J.F."/>
            <person name="Tapia R."/>
            <person name="Han C."/>
            <person name="Goodwin L."/>
            <person name="Pitluck S."/>
            <person name="Liolios K."/>
            <person name="Ivanova N."/>
            <person name="Mavromatis K."/>
            <person name="Mikhailova N."/>
            <person name="Pati A."/>
            <person name="Chen A."/>
            <person name="Palaniappan K."/>
            <person name="Land M."/>
            <person name="Hauser L."/>
            <person name="Chang Y.J."/>
            <person name="Jeffries C.D."/>
            <person name="Brambilla E."/>
            <person name="Rohde M."/>
            <person name="Goker M."/>
            <person name="Detter J.C."/>
            <person name="Woyke T."/>
            <person name="Bristow J."/>
            <person name="Eisen J.A."/>
            <person name="Markowitz V."/>
            <person name="Hugenholtz P."/>
            <person name="Kyrpides N.C."/>
            <person name="Klenk H.P."/>
        </authorList>
    </citation>
    <scope>NUCLEOTIDE SEQUENCE [LARGE SCALE GENOMIC DNA]</scope>
    <source>
        <strain evidence="3">DSM 17365 / JCM 13257 / WB4</strain>
    </source>
</reference>
<keyword evidence="1" id="KW-1133">Transmembrane helix</keyword>
<gene>
    <name evidence="2" type="ordered locus">Palpr_2851</name>
</gene>
<sequence length="218" mass="25284">MKRIKFLCIVLLAVFFASLYQSVVLPFWEGVKTGYTAAKYQFEHKEQIDNYLLIDVTPKDYAYFDESEINLNTKEGVLIRPHNVTIMTKSLPDKTTTWLILKSFISVLTLIVLTLGIWVPFLLVKILRSLQKSEVFDRRNLKRINRIGLILLTIGLFDSLLKIVNILLAELMIDLSNYNFSYANVVEFYPIIMGVVILIMNEILRISIEIKEEQDMTI</sequence>
<dbReference type="RefSeq" id="WP_013446349.1">
    <property type="nucleotide sequence ID" value="NC_014734.1"/>
</dbReference>
<evidence type="ECO:0000313" key="3">
    <source>
        <dbReference type="Proteomes" id="UP000008718"/>
    </source>
</evidence>
<evidence type="ECO:0000313" key="2">
    <source>
        <dbReference type="EMBL" id="ADQ80980.1"/>
    </source>
</evidence>
<name>E4T8D6_PALPW</name>
<dbReference type="InterPro" id="IPR021354">
    <property type="entry name" value="DUF2975"/>
</dbReference>
<feature type="transmembrane region" description="Helical" evidence="1">
    <location>
        <begin position="104"/>
        <end position="127"/>
    </location>
</feature>
<keyword evidence="1" id="KW-0472">Membrane</keyword>
<reference key="1">
    <citation type="submission" date="2010-11" db="EMBL/GenBank/DDBJ databases">
        <title>The complete genome of Paludibacter propionicigenes DSM 17365.</title>
        <authorList>
            <consortium name="US DOE Joint Genome Institute (JGI-PGF)"/>
            <person name="Lucas S."/>
            <person name="Copeland A."/>
            <person name="Lapidus A."/>
            <person name="Bruce D."/>
            <person name="Goodwin L."/>
            <person name="Pitluck S."/>
            <person name="Kyrpides N."/>
            <person name="Mavromatis K."/>
            <person name="Ivanova N."/>
            <person name="Munk A.C."/>
            <person name="Brettin T."/>
            <person name="Detter J.C."/>
            <person name="Han C."/>
            <person name="Tapia R."/>
            <person name="Land M."/>
            <person name="Hauser L."/>
            <person name="Markowitz V."/>
            <person name="Cheng J.-F."/>
            <person name="Hugenholtz P."/>
            <person name="Woyke T."/>
            <person name="Wu D."/>
            <person name="Gronow S."/>
            <person name="Wellnitz S."/>
            <person name="Brambilla E."/>
            <person name="Klenk H.-P."/>
            <person name="Eisen J.A."/>
        </authorList>
    </citation>
    <scope>NUCLEOTIDE SEQUENCE</scope>
    <source>
        <strain>WB4</strain>
    </source>
</reference>
<evidence type="ECO:0008006" key="4">
    <source>
        <dbReference type="Google" id="ProtNLM"/>
    </source>
</evidence>
<dbReference type="Proteomes" id="UP000008718">
    <property type="component" value="Chromosome"/>
</dbReference>
<feature type="transmembrane region" description="Helical" evidence="1">
    <location>
        <begin position="188"/>
        <end position="208"/>
    </location>
</feature>
<protein>
    <recommendedName>
        <fullName evidence="4">Transmembrane protein</fullName>
    </recommendedName>
</protein>
<dbReference type="Pfam" id="PF11188">
    <property type="entry name" value="DUF2975"/>
    <property type="match status" value="1"/>
</dbReference>
<dbReference type="eggNOG" id="ENOG5033HM1">
    <property type="taxonomic scope" value="Bacteria"/>
</dbReference>
<accession>E4T8D6</accession>
<keyword evidence="3" id="KW-1185">Reference proteome</keyword>
<evidence type="ECO:0000256" key="1">
    <source>
        <dbReference type="SAM" id="Phobius"/>
    </source>
</evidence>
<feature type="transmembrane region" description="Helical" evidence="1">
    <location>
        <begin position="147"/>
        <end position="168"/>
    </location>
</feature>
<dbReference type="KEGG" id="ppn:Palpr_2851"/>
<dbReference type="OrthoDB" id="1047915at2"/>
<proteinExistence type="predicted"/>
<dbReference type="STRING" id="694427.Palpr_2851"/>
<dbReference type="HOGENOM" id="CLU_1265928_0_0_10"/>
<organism evidence="2 3">
    <name type="scientific">Paludibacter propionicigenes (strain DSM 17365 / JCM 13257 / WB4)</name>
    <dbReference type="NCBI Taxonomy" id="694427"/>
    <lineage>
        <taxon>Bacteria</taxon>
        <taxon>Pseudomonadati</taxon>
        <taxon>Bacteroidota</taxon>
        <taxon>Bacteroidia</taxon>
        <taxon>Bacteroidales</taxon>
        <taxon>Paludibacteraceae</taxon>
        <taxon>Paludibacter</taxon>
    </lineage>
</organism>